<name>A0ABY4JNN7_9BACI</name>
<proteinExistence type="predicted"/>
<reference evidence="2 3" key="1">
    <citation type="submission" date="2022-04" db="EMBL/GenBank/DDBJ databases">
        <title>Mechanism of arsenic methylation and mitigation arsenic toxicity by Bacillus sp. LH14 from an Arsenic-Contaminated Paddy Soil.</title>
        <authorList>
            <person name="Wang D."/>
        </authorList>
    </citation>
    <scope>NUCLEOTIDE SEQUENCE [LARGE SCALE GENOMIC DNA]</scope>
    <source>
        <strain evidence="2 3">LH14</strain>
    </source>
</reference>
<accession>A0ABY4JNN7</accession>
<keyword evidence="3" id="KW-1185">Reference proteome</keyword>
<evidence type="ECO:0000313" key="2">
    <source>
        <dbReference type="EMBL" id="UPM55456.1"/>
    </source>
</evidence>
<evidence type="ECO:0000313" key="3">
    <source>
        <dbReference type="Proteomes" id="UP000830639"/>
    </source>
</evidence>
<organism evidence="2 3">
    <name type="scientific">Gottfriedia acidiceleris</name>
    <dbReference type="NCBI Taxonomy" id="371036"/>
    <lineage>
        <taxon>Bacteria</taxon>
        <taxon>Bacillati</taxon>
        <taxon>Bacillota</taxon>
        <taxon>Bacilli</taxon>
        <taxon>Bacillales</taxon>
        <taxon>Bacillaceae</taxon>
        <taxon>Gottfriedia</taxon>
    </lineage>
</organism>
<dbReference type="RefSeq" id="WP_248268468.1">
    <property type="nucleotide sequence ID" value="NZ_CP096034.1"/>
</dbReference>
<evidence type="ECO:0000259" key="1">
    <source>
        <dbReference type="Pfam" id="PF18899"/>
    </source>
</evidence>
<dbReference type="Pfam" id="PF18899">
    <property type="entry name" value="DUF5655"/>
    <property type="match status" value="1"/>
</dbReference>
<feature type="domain" description="DUF5655" evidence="1">
    <location>
        <begin position="19"/>
        <end position="125"/>
    </location>
</feature>
<gene>
    <name evidence="2" type="ORF">MY490_06335</name>
</gene>
<dbReference type="InterPro" id="IPR043714">
    <property type="entry name" value="DUF5655"/>
</dbReference>
<dbReference type="EMBL" id="CP096034">
    <property type="protein sequence ID" value="UPM55456.1"/>
    <property type="molecule type" value="Genomic_DNA"/>
</dbReference>
<dbReference type="Proteomes" id="UP000830639">
    <property type="component" value="Chromosome"/>
</dbReference>
<protein>
    <submittedName>
        <fullName evidence="2">DUF5655 domain-containing protein</fullName>
    </submittedName>
</protein>
<sequence>MVIQSFVREKEGDHNMSKDELFSNKASNVYEIYSKILDLLKEIGPFEIEFKKTSIHLLNKSSFGGVHPKKKWLDFNLVTNHQIEHEKITKIEQVSKNRYHNNFRFHNVDDLNQGFLVLLKESYLLMG</sequence>